<dbReference type="Proteomes" id="UP000199503">
    <property type="component" value="Unassembled WGS sequence"/>
</dbReference>
<keyword evidence="2" id="KW-1185">Reference proteome</keyword>
<organism evidence="1 2">
    <name type="scientific">Lentzea albida</name>
    <dbReference type="NCBI Taxonomy" id="65499"/>
    <lineage>
        <taxon>Bacteria</taxon>
        <taxon>Bacillati</taxon>
        <taxon>Actinomycetota</taxon>
        <taxon>Actinomycetes</taxon>
        <taxon>Pseudonocardiales</taxon>
        <taxon>Pseudonocardiaceae</taxon>
        <taxon>Lentzea</taxon>
    </lineage>
</organism>
<dbReference type="AlphaFoldDB" id="A0A1H9GJI5"/>
<dbReference type="STRING" id="65499.SAMN04488000_103153"/>
<reference evidence="2" key="1">
    <citation type="submission" date="2016-10" db="EMBL/GenBank/DDBJ databases">
        <authorList>
            <person name="Varghese N."/>
            <person name="Submissions S."/>
        </authorList>
    </citation>
    <scope>NUCLEOTIDE SEQUENCE [LARGE SCALE GENOMIC DNA]</scope>
    <source>
        <strain evidence="2">DSM 44437</strain>
    </source>
</reference>
<dbReference type="RefSeq" id="WP_089913100.1">
    <property type="nucleotide sequence ID" value="NZ_FOFV01000003.1"/>
</dbReference>
<accession>A0A1H9GJI5</accession>
<protein>
    <submittedName>
        <fullName evidence="1">Uncharacterized protein</fullName>
    </submittedName>
</protein>
<evidence type="ECO:0000313" key="2">
    <source>
        <dbReference type="Proteomes" id="UP000199503"/>
    </source>
</evidence>
<gene>
    <name evidence="1" type="ORF">SAMN04488000_103153</name>
</gene>
<evidence type="ECO:0000313" key="1">
    <source>
        <dbReference type="EMBL" id="SEQ50255.1"/>
    </source>
</evidence>
<name>A0A1H9GJI5_9PSEU</name>
<proteinExistence type="predicted"/>
<dbReference type="EMBL" id="FOFV01000003">
    <property type="protein sequence ID" value="SEQ50255.1"/>
    <property type="molecule type" value="Genomic_DNA"/>
</dbReference>
<sequence length="151" mass="15835">MLLCLAATACGREASSCPAPTNDGLRADRQKSAFVARVVVTGKTRLEQGPTLSEGYLLRTDSTLVGEEPPREFALWPALDAADLREGTTYVVFARTSLSGQDGPVTANGAPVTAFHVAVPGGVFEVDGDRIARACRDGNSERVGDDVLTGI</sequence>